<feature type="transmembrane region" description="Helical" evidence="1">
    <location>
        <begin position="74"/>
        <end position="91"/>
    </location>
</feature>
<evidence type="ECO:0000313" key="2">
    <source>
        <dbReference type="EMBL" id="MFC5366899.1"/>
    </source>
</evidence>
<keyword evidence="1" id="KW-0812">Transmembrane</keyword>
<gene>
    <name evidence="2" type="ORF">ACFPJ5_08090</name>
</gene>
<keyword evidence="1" id="KW-0472">Membrane</keyword>
<dbReference type="AlphaFoldDB" id="A0ABD5RA33"/>
<sequence length="128" mass="13430">MFDWLFPNWSNPAGIALLLGVRLGCNVALTALVARRLGRRHRRTVAMAAGTLASTVITVLVLRPGGLGLAASRVEFVLQLTLLAVAGYTVAREPRGVRGVLPALGVGLVATFLTLVMVVVYGEALVAP</sequence>
<dbReference type="EMBL" id="JBHSKX010000001">
    <property type="protein sequence ID" value="MFC5366899.1"/>
    <property type="molecule type" value="Genomic_DNA"/>
</dbReference>
<reference evidence="2 3" key="1">
    <citation type="journal article" date="2019" name="Int. J. Syst. Evol. Microbiol.">
        <title>The Global Catalogue of Microorganisms (GCM) 10K type strain sequencing project: providing services to taxonomists for standard genome sequencing and annotation.</title>
        <authorList>
            <consortium name="The Broad Institute Genomics Platform"/>
            <consortium name="The Broad Institute Genome Sequencing Center for Infectious Disease"/>
            <person name="Wu L."/>
            <person name="Ma J."/>
        </authorList>
    </citation>
    <scope>NUCLEOTIDE SEQUENCE [LARGE SCALE GENOMIC DNA]</scope>
    <source>
        <strain evidence="2 3">CGMCC 1.12237</strain>
    </source>
</reference>
<proteinExistence type="predicted"/>
<dbReference type="Proteomes" id="UP001596201">
    <property type="component" value="Unassembled WGS sequence"/>
</dbReference>
<name>A0ABD5RA33_9EURY</name>
<keyword evidence="3" id="KW-1185">Reference proteome</keyword>
<evidence type="ECO:0000313" key="3">
    <source>
        <dbReference type="Proteomes" id="UP001596201"/>
    </source>
</evidence>
<feature type="transmembrane region" description="Helical" evidence="1">
    <location>
        <begin position="45"/>
        <end position="62"/>
    </location>
</feature>
<evidence type="ECO:0000256" key="1">
    <source>
        <dbReference type="SAM" id="Phobius"/>
    </source>
</evidence>
<keyword evidence="1" id="KW-1133">Transmembrane helix</keyword>
<accession>A0ABD5RA33</accession>
<protein>
    <submittedName>
        <fullName evidence="2">Uncharacterized protein</fullName>
    </submittedName>
</protein>
<comment type="caution">
    <text evidence="2">The sequence shown here is derived from an EMBL/GenBank/DDBJ whole genome shotgun (WGS) entry which is preliminary data.</text>
</comment>
<organism evidence="2 3">
    <name type="scientific">Salinirubrum litoreum</name>
    <dbReference type="NCBI Taxonomy" id="1126234"/>
    <lineage>
        <taxon>Archaea</taxon>
        <taxon>Methanobacteriati</taxon>
        <taxon>Methanobacteriota</taxon>
        <taxon>Stenosarchaea group</taxon>
        <taxon>Halobacteria</taxon>
        <taxon>Halobacteriales</taxon>
        <taxon>Haloferacaceae</taxon>
        <taxon>Salinirubrum</taxon>
    </lineage>
</organism>
<dbReference type="RefSeq" id="WP_227227767.1">
    <property type="nucleotide sequence ID" value="NZ_JAJCVJ010000001.1"/>
</dbReference>
<feature type="transmembrane region" description="Helical" evidence="1">
    <location>
        <begin position="12"/>
        <end position="33"/>
    </location>
</feature>
<feature type="transmembrane region" description="Helical" evidence="1">
    <location>
        <begin position="103"/>
        <end position="122"/>
    </location>
</feature>